<keyword evidence="3" id="KW-1185">Reference proteome</keyword>
<accession>A0A6A4IHE7</accession>
<proteinExistence type="predicted"/>
<name>A0A6A4IHE7_9AGAR</name>
<reference evidence="2" key="1">
    <citation type="journal article" date="2019" name="Environ. Microbiol.">
        <title>Fungal ecological strategies reflected in gene transcription - a case study of two litter decomposers.</title>
        <authorList>
            <person name="Barbi F."/>
            <person name="Kohler A."/>
            <person name="Barry K."/>
            <person name="Baskaran P."/>
            <person name="Daum C."/>
            <person name="Fauchery L."/>
            <person name="Ihrmark K."/>
            <person name="Kuo A."/>
            <person name="LaButti K."/>
            <person name="Lipzen A."/>
            <person name="Morin E."/>
            <person name="Grigoriev I.V."/>
            <person name="Henrissat B."/>
            <person name="Lindahl B."/>
            <person name="Martin F."/>
        </authorList>
    </citation>
    <scope>NUCLEOTIDE SEQUENCE</scope>
    <source>
        <strain evidence="2">JB14</strain>
    </source>
</reference>
<dbReference type="AlphaFoldDB" id="A0A6A4IHE7"/>
<organism evidence="2 3">
    <name type="scientific">Gymnopus androsaceus JB14</name>
    <dbReference type="NCBI Taxonomy" id="1447944"/>
    <lineage>
        <taxon>Eukaryota</taxon>
        <taxon>Fungi</taxon>
        <taxon>Dikarya</taxon>
        <taxon>Basidiomycota</taxon>
        <taxon>Agaricomycotina</taxon>
        <taxon>Agaricomycetes</taxon>
        <taxon>Agaricomycetidae</taxon>
        <taxon>Agaricales</taxon>
        <taxon>Marasmiineae</taxon>
        <taxon>Omphalotaceae</taxon>
        <taxon>Gymnopus</taxon>
    </lineage>
</organism>
<gene>
    <name evidence="2" type="ORF">BT96DRAFT_914348</name>
</gene>
<dbReference type="Proteomes" id="UP000799118">
    <property type="component" value="Unassembled WGS sequence"/>
</dbReference>
<keyword evidence="1" id="KW-0732">Signal</keyword>
<dbReference type="EMBL" id="ML769393">
    <property type="protein sequence ID" value="KAE9408015.1"/>
    <property type="molecule type" value="Genomic_DNA"/>
</dbReference>
<evidence type="ECO:0000313" key="3">
    <source>
        <dbReference type="Proteomes" id="UP000799118"/>
    </source>
</evidence>
<feature type="chain" id="PRO_5025650385" evidence="1">
    <location>
        <begin position="23"/>
        <end position="147"/>
    </location>
</feature>
<evidence type="ECO:0000256" key="1">
    <source>
        <dbReference type="SAM" id="SignalP"/>
    </source>
</evidence>
<protein>
    <submittedName>
        <fullName evidence="2">Uncharacterized protein</fullName>
    </submittedName>
</protein>
<evidence type="ECO:0000313" key="2">
    <source>
        <dbReference type="EMBL" id="KAE9408015.1"/>
    </source>
</evidence>
<feature type="signal peptide" evidence="1">
    <location>
        <begin position="1"/>
        <end position="22"/>
    </location>
</feature>
<dbReference type="OrthoDB" id="3251634at2759"/>
<sequence>MIASFRTLAFTVLSFLLLNVTGVPTAQNINTFITVVENPLIIELTLDSVSSTAGLNGTVYATFNHTFSPPVVVPILGSANSGVIDNVFLPQGATETLNIIPFGVLDLLDTNVNVRAGSIFGIGGIPIAIDGLVQDNVPTTYTLDLTD</sequence>